<name>A0A0F8YGG0_9ZZZZ</name>
<protein>
    <recommendedName>
        <fullName evidence="3">SMC hinge domain-containing protein</fullName>
    </recommendedName>
</protein>
<dbReference type="InterPro" id="IPR036277">
    <property type="entry name" value="SMC_hinge_sf"/>
</dbReference>
<proteinExistence type="predicted"/>
<dbReference type="Gene3D" id="1.20.5.340">
    <property type="match status" value="1"/>
</dbReference>
<feature type="non-terminal residue" evidence="2">
    <location>
        <position position="1"/>
    </location>
</feature>
<evidence type="ECO:0008006" key="3">
    <source>
        <dbReference type="Google" id="ProtNLM"/>
    </source>
</evidence>
<dbReference type="Gene3D" id="6.10.140.1720">
    <property type="match status" value="1"/>
</dbReference>
<dbReference type="Gene3D" id="1.20.1060.20">
    <property type="match status" value="1"/>
</dbReference>
<reference evidence="2" key="1">
    <citation type="journal article" date="2015" name="Nature">
        <title>Complex archaea that bridge the gap between prokaryotes and eukaryotes.</title>
        <authorList>
            <person name="Spang A."/>
            <person name="Saw J.H."/>
            <person name="Jorgensen S.L."/>
            <person name="Zaremba-Niedzwiedzka K."/>
            <person name="Martijn J."/>
            <person name="Lind A.E."/>
            <person name="van Eijk R."/>
            <person name="Schleper C."/>
            <person name="Guy L."/>
            <person name="Ettema T.J."/>
        </authorList>
    </citation>
    <scope>NUCLEOTIDE SEQUENCE</scope>
</reference>
<dbReference type="GO" id="GO:0005524">
    <property type="term" value="F:ATP binding"/>
    <property type="evidence" value="ECO:0007669"/>
    <property type="project" value="InterPro"/>
</dbReference>
<evidence type="ECO:0000256" key="1">
    <source>
        <dbReference type="SAM" id="Coils"/>
    </source>
</evidence>
<feature type="coiled-coil region" evidence="1">
    <location>
        <begin position="249"/>
        <end position="325"/>
    </location>
</feature>
<comment type="caution">
    <text evidence="2">The sequence shown here is derived from an EMBL/GenBank/DDBJ whole genome shotgun (WGS) entry which is preliminary data.</text>
</comment>
<dbReference type="EMBL" id="LAZR01053561">
    <property type="protein sequence ID" value="KKK80482.1"/>
    <property type="molecule type" value="Genomic_DNA"/>
</dbReference>
<feature type="coiled-coil region" evidence="1">
    <location>
        <begin position="123"/>
        <end position="192"/>
    </location>
</feature>
<gene>
    <name evidence="2" type="ORF">LCGC14_2823050</name>
</gene>
<evidence type="ECO:0000313" key="2">
    <source>
        <dbReference type="EMBL" id="KKK80482.1"/>
    </source>
</evidence>
<dbReference type="GO" id="GO:0051276">
    <property type="term" value="P:chromosome organization"/>
    <property type="evidence" value="ECO:0007669"/>
    <property type="project" value="InterPro"/>
</dbReference>
<organism evidence="2">
    <name type="scientific">marine sediment metagenome</name>
    <dbReference type="NCBI Taxonomy" id="412755"/>
    <lineage>
        <taxon>unclassified sequences</taxon>
        <taxon>metagenomes</taxon>
        <taxon>ecological metagenomes</taxon>
    </lineage>
</organism>
<accession>A0A0F8YGG0</accession>
<dbReference type="AlphaFoldDB" id="A0A0F8YGG0"/>
<dbReference type="SUPFAM" id="SSF75553">
    <property type="entry name" value="Smc hinge domain"/>
    <property type="match status" value="1"/>
</dbReference>
<sequence length="403" mass="45828">KEALRKLERVDQNLLRVNDILEEVEKRLRSIKYQAGKARNYQTYSERLKELRSLFFLSRYHLLRARRKNQQTELDAGNDRLAAIQTRIGQLDSAQSAAEVESVEQEQTARDTQSRIAVLAGQITTLQERVDMQTKRVKELSEQILVNSHRCEELEAKVDECAKDLATRQVELNQVSCAAEELQQDYDNAREEHAKGVVAITRGEGQLEDEKTGVIDLLRRTAQLHNDVHTIGLRREGLRGEQLRLAGRAEEIAETLKQLLVEHAQEKARLRDTQEVIDDSQKKLDEVKSSSANIIDTEQRLVQELSDAREQRSSLQGRMHTLQEMQERLEGVAEGTRRVLRASRESRLPAIRGMLSDYIETDVEHAHLVEAALAGTEQLLLADSYANVQKAMNELESLLAKGG</sequence>
<feature type="non-terminal residue" evidence="2">
    <location>
        <position position="403"/>
    </location>
</feature>
<dbReference type="GO" id="GO:0005694">
    <property type="term" value="C:chromosome"/>
    <property type="evidence" value="ECO:0007669"/>
    <property type="project" value="InterPro"/>
</dbReference>
<keyword evidence="1" id="KW-0175">Coiled coil</keyword>